<dbReference type="Gene3D" id="3.40.30.120">
    <property type="match status" value="1"/>
</dbReference>
<reference evidence="7" key="2">
    <citation type="submission" date="2020-03" db="EMBL/GenBank/DDBJ databases">
        <authorList>
            <person name="Fu F.-F."/>
            <person name="Chen J."/>
        </authorList>
    </citation>
    <scope>NUCLEOTIDE SEQUENCE</scope>
    <source>
        <strain evidence="7">Lc1</strain>
    </source>
</reference>
<evidence type="ECO:0000313" key="7">
    <source>
        <dbReference type="EMBL" id="KAF3798121.1"/>
    </source>
</evidence>
<dbReference type="GeneID" id="69011182"/>
<dbReference type="SUPFAM" id="SSF51905">
    <property type="entry name" value="FAD/NAD(P)-binding domain"/>
    <property type="match status" value="1"/>
</dbReference>
<dbReference type="PANTHER" id="PTHR43004:SF19">
    <property type="entry name" value="BINDING MONOOXYGENASE, PUTATIVE (JCVI)-RELATED"/>
    <property type="match status" value="1"/>
</dbReference>
<dbReference type="AlphaFoldDB" id="A0A8H4C6K9"/>
<dbReference type="Gene3D" id="3.60.130.10">
    <property type="entry name" value="Clavaminate synthase-like"/>
    <property type="match status" value="1"/>
</dbReference>
<dbReference type="GO" id="GO:0016709">
    <property type="term" value="F:oxidoreductase activity, acting on paired donors, with incorporation or reduction of molecular oxygen, NAD(P)H as one donor, and incorporation of one atom of oxygen"/>
    <property type="evidence" value="ECO:0007669"/>
    <property type="project" value="UniProtKB-ARBA"/>
</dbReference>
<name>A0A8H4C6K9_COLGL</name>
<dbReference type="Pfam" id="PF02668">
    <property type="entry name" value="TauD"/>
    <property type="match status" value="1"/>
</dbReference>
<dbReference type="Gene3D" id="3.50.50.60">
    <property type="entry name" value="FAD/NAD(P)-binding domain"/>
    <property type="match status" value="1"/>
</dbReference>
<keyword evidence="3" id="KW-0274">FAD</keyword>
<dbReference type="Pfam" id="PF01494">
    <property type="entry name" value="FAD_binding_3"/>
    <property type="match status" value="1"/>
</dbReference>
<dbReference type="Proteomes" id="UP000613401">
    <property type="component" value="Unassembled WGS sequence"/>
</dbReference>
<dbReference type="GO" id="GO:0071949">
    <property type="term" value="F:FAD binding"/>
    <property type="evidence" value="ECO:0007669"/>
    <property type="project" value="InterPro"/>
</dbReference>
<dbReference type="InterPro" id="IPR003819">
    <property type="entry name" value="TauD/TfdA-like"/>
</dbReference>
<dbReference type="PRINTS" id="PR00420">
    <property type="entry name" value="RNGMNOXGNASE"/>
</dbReference>
<evidence type="ECO:0000256" key="4">
    <source>
        <dbReference type="ARBA" id="ARBA00023002"/>
    </source>
</evidence>
<protein>
    <submittedName>
        <fullName evidence="7">Putative polyketide hydroxylase</fullName>
    </submittedName>
</protein>
<gene>
    <name evidence="7" type="ORF">GCG54_00004026</name>
</gene>
<dbReference type="InterPro" id="IPR042098">
    <property type="entry name" value="TauD-like_sf"/>
</dbReference>
<sequence>MPAVTMIQSLPRRYENTFPPSEQQSVGGRGGNHQQFHEGHIIITPVLHDEQSSFGAQIDGIDWTFPVPADDIEILKKIQDQYGVLIFRKTGLDNKRHIEFAQKLGQELEINPFFYGIENDRIGDPLLWDVSNINLDGTTVQPNQRRWDHSLGNALWHTDSSFHQQRSKYSLLLSHGNPVKGGSWTHFADTSRAYADLPPSKKDELEDLIIEHDLWHSRRLASPQAFAQPLDNERAAEKSAYHHLVQIGPDGKKTLYLAAHAKLVLGRSFEQSQKLIWELIDHCTQPKKIEKTRVVIAGAGPVGLFTAYLLARQKIESIVLERRLGVADHPKAHTINPMTLEIFRQAGLDVAYIRKHAATANDAGLVRLVYGLADAEIGCFPYERQDDKIRTLTPEPLVNWPQPELERLLEKAVAETGFVQVRRGWQVDAVGITDVEETGCVVSCSPMGQDPDMETHSIEADFVIGADGANSTVRDKTAGIEFESLGAGHAYQSIVCKGSLRSALPPGREAMLYFCFHPEHPSEFIAHNVDSSFVHVVPVMDPASTDGPPKAPPIEACLPGLQYSEVLRTIWETAPRVASSYSDATLRVFLVGDAAHSLPPQGGLGLNTGIADAHNLAWKLAAIIQGKGTPNLLTSFTRERRPVALANIEYSKASEAAFYSVSTTLVGLALQYKEARAQAPDLTMDEFLQRPVVSAAAAEAVTEASRHFDSLALQLGFIYDDPSCTPSLLENPTVYVPRACPGARLPHGTINDGLSLLDIVPYDRFTVLHYANPAFASCHWAIDVARLGLAETWFEMVPEIKEGKAIIVRPDHHVLLHVNSLVQADDAVTKYLDKGKCA</sequence>
<accession>A0A8H4C6K9</accession>
<dbReference type="Gene3D" id="3.30.9.10">
    <property type="entry name" value="D-Amino Acid Oxidase, subunit A, domain 2"/>
    <property type="match status" value="1"/>
</dbReference>
<dbReference type="InterPro" id="IPR002938">
    <property type="entry name" value="FAD-bd"/>
</dbReference>
<comment type="caution">
    <text evidence="7">The sequence shown here is derived from an EMBL/GenBank/DDBJ whole genome shotgun (WGS) entry which is preliminary data.</text>
</comment>
<dbReference type="InterPro" id="IPR036188">
    <property type="entry name" value="FAD/NAD-bd_sf"/>
</dbReference>
<dbReference type="SUPFAM" id="SSF51197">
    <property type="entry name" value="Clavaminate synthase-like"/>
    <property type="match status" value="1"/>
</dbReference>
<evidence type="ECO:0000259" key="5">
    <source>
        <dbReference type="Pfam" id="PF01494"/>
    </source>
</evidence>
<keyword evidence="2" id="KW-0285">Flavoprotein</keyword>
<proteinExistence type="predicted"/>
<dbReference type="EMBL" id="WVTB01000103">
    <property type="protein sequence ID" value="KAF3798121.1"/>
    <property type="molecule type" value="Genomic_DNA"/>
</dbReference>
<feature type="domain" description="FAD-binding" evidence="5">
    <location>
        <begin position="291"/>
        <end position="648"/>
    </location>
</feature>
<evidence type="ECO:0000256" key="3">
    <source>
        <dbReference type="ARBA" id="ARBA00022827"/>
    </source>
</evidence>
<evidence type="ECO:0000313" key="8">
    <source>
        <dbReference type="Proteomes" id="UP000613401"/>
    </source>
</evidence>
<reference evidence="7" key="1">
    <citation type="journal article" date="2020" name="Phytopathology">
        <title>Genome sequence and comparative analysis of Colletotrichum gloeosporioides isolated from Liriodendron leaves.</title>
        <authorList>
            <person name="Fu F.F."/>
            <person name="Hao Z."/>
            <person name="Wang P."/>
            <person name="Lu Y."/>
            <person name="Xue L.J."/>
            <person name="Wei G."/>
            <person name="Tian Y."/>
            <person name="Baishi H."/>
            <person name="Xu H."/>
            <person name="Shi J."/>
            <person name="Cheng T."/>
            <person name="Wang G."/>
            <person name="Yi Y."/>
            <person name="Chen J."/>
        </authorList>
    </citation>
    <scope>NUCLEOTIDE SEQUENCE</scope>
    <source>
        <strain evidence="7">Lc1</strain>
    </source>
</reference>
<evidence type="ECO:0000259" key="6">
    <source>
        <dbReference type="Pfam" id="PF02668"/>
    </source>
</evidence>
<keyword evidence="4" id="KW-0560">Oxidoreductase</keyword>
<comment type="cofactor">
    <cofactor evidence="1">
        <name>FAD</name>
        <dbReference type="ChEBI" id="CHEBI:57692"/>
    </cofactor>
</comment>
<keyword evidence="8" id="KW-1185">Reference proteome</keyword>
<evidence type="ECO:0000256" key="1">
    <source>
        <dbReference type="ARBA" id="ARBA00001974"/>
    </source>
</evidence>
<dbReference type="RefSeq" id="XP_045257281.1">
    <property type="nucleotide sequence ID" value="XM_045404081.1"/>
</dbReference>
<organism evidence="7 8">
    <name type="scientific">Colletotrichum gloeosporioides</name>
    <name type="common">Anthracnose fungus</name>
    <name type="synonym">Glomerella cingulata</name>
    <dbReference type="NCBI Taxonomy" id="474922"/>
    <lineage>
        <taxon>Eukaryota</taxon>
        <taxon>Fungi</taxon>
        <taxon>Dikarya</taxon>
        <taxon>Ascomycota</taxon>
        <taxon>Pezizomycotina</taxon>
        <taxon>Sordariomycetes</taxon>
        <taxon>Hypocreomycetidae</taxon>
        <taxon>Glomerellales</taxon>
        <taxon>Glomerellaceae</taxon>
        <taxon>Colletotrichum</taxon>
        <taxon>Colletotrichum gloeosporioides species complex</taxon>
    </lineage>
</organism>
<dbReference type="InterPro" id="IPR050641">
    <property type="entry name" value="RIFMO-like"/>
</dbReference>
<feature type="domain" description="TauD/TfdA-like" evidence="6">
    <location>
        <begin position="53"/>
        <end position="287"/>
    </location>
</feature>
<evidence type="ECO:0000256" key="2">
    <source>
        <dbReference type="ARBA" id="ARBA00022630"/>
    </source>
</evidence>
<dbReference type="PANTHER" id="PTHR43004">
    <property type="entry name" value="TRK SYSTEM POTASSIUM UPTAKE PROTEIN"/>
    <property type="match status" value="1"/>
</dbReference>